<name>A0AAD5RER4_PARTN</name>
<dbReference type="AlphaFoldDB" id="A0AAD5RER4"/>
<dbReference type="EMBL" id="JAHQIW010007485">
    <property type="protein sequence ID" value="KAJ1374760.1"/>
    <property type="molecule type" value="Genomic_DNA"/>
</dbReference>
<proteinExistence type="predicted"/>
<accession>A0AAD5RER4</accession>
<protein>
    <submittedName>
        <fullName evidence="2">Uncharacterized protein</fullName>
    </submittedName>
</protein>
<evidence type="ECO:0000313" key="2">
    <source>
        <dbReference type="EMBL" id="KAJ1374760.1"/>
    </source>
</evidence>
<feature type="compositionally biased region" description="Basic and acidic residues" evidence="1">
    <location>
        <begin position="45"/>
        <end position="60"/>
    </location>
</feature>
<reference evidence="2" key="1">
    <citation type="submission" date="2021-06" db="EMBL/GenBank/DDBJ databases">
        <title>Parelaphostrongylus tenuis whole genome reference sequence.</title>
        <authorList>
            <person name="Garwood T.J."/>
            <person name="Larsen P.A."/>
            <person name="Fountain-Jones N.M."/>
            <person name="Garbe J.R."/>
            <person name="Macchietto M.G."/>
            <person name="Kania S.A."/>
            <person name="Gerhold R.W."/>
            <person name="Richards J.E."/>
            <person name="Wolf T.M."/>
        </authorList>
    </citation>
    <scope>NUCLEOTIDE SEQUENCE</scope>
    <source>
        <strain evidence="2">MNPRO001-30</strain>
        <tissue evidence="2">Meninges</tissue>
    </source>
</reference>
<evidence type="ECO:0000256" key="1">
    <source>
        <dbReference type="SAM" id="MobiDB-lite"/>
    </source>
</evidence>
<evidence type="ECO:0000313" key="3">
    <source>
        <dbReference type="Proteomes" id="UP001196413"/>
    </source>
</evidence>
<comment type="caution">
    <text evidence="2">The sequence shown here is derived from an EMBL/GenBank/DDBJ whole genome shotgun (WGS) entry which is preliminary data.</text>
</comment>
<feature type="region of interest" description="Disordered" evidence="1">
    <location>
        <begin position="38"/>
        <end position="60"/>
    </location>
</feature>
<gene>
    <name evidence="2" type="ORF">KIN20_037521</name>
</gene>
<keyword evidence="3" id="KW-1185">Reference proteome</keyword>
<dbReference type="Proteomes" id="UP001196413">
    <property type="component" value="Unassembled WGS sequence"/>
</dbReference>
<sequence length="192" mass="22006">MSGGANVPRWCRGSTRSRLCQDSTYLHPITIVASRAFYTPPPDYDSPRDKTTSNSRKPEVSDDFTCSDGFVVKNDYSLHRTSVHLPVSRKISDSTRSYIRQVGIPVLPPITPRCSDHKGSFLEANKAFLRHLENHRIFDTVKTLRNREDCQICYLMSHSEPPCERISKQKREETEVKTPTPMQQLTSYTCHM</sequence>
<organism evidence="2 3">
    <name type="scientific">Parelaphostrongylus tenuis</name>
    <name type="common">Meningeal worm</name>
    <dbReference type="NCBI Taxonomy" id="148309"/>
    <lineage>
        <taxon>Eukaryota</taxon>
        <taxon>Metazoa</taxon>
        <taxon>Ecdysozoa</taxon>
        <taxon>Nematoda</taxon>
        <taxon>Chromadorea</taxon>
        <taxon>Rhabditida</taxon>
        <taxon>Rhabditina</taxon>
        <taxon>Rhabditomorpha</taxon>
        <taxon>Strongyloidea</taxon>
        <taxon>Metastrongylidae</taxon>
        <taxon>Parelaphostrongylus</taxon>
    </lineage>
</organism>